<accession>A0A147GR93</accession>
<dbReference type="InterPro" id="IPR002347">
    <property type="entry name" value="SDR_fam"/>
</dbReference>
<comment type="similarity">
    <text evidence="1">Belongs to the short-chain dehydrogenases/reductases (SDR) family.</text>
</comment>
<protein>
    <submittedName>
        <fullName evidence="3">3-oxoacyl-ACP reductase</fullName>
    </submittedName>
</protein>
<organism evidence="3 4">
    <name type="scientific">Pseudacidovorax intermedius</name>
    <dbReference type="NCBI Taxonomy" id="433924"/>
    <lineage>
        <taxon>Bacteria</taxon>
        <taxon>Pseudomonadati</taxon>
        <taxon>Pseudomonadota</taxon>
        <taxon>Betaproteobacteria</taxon>
        <taxon>Burkholderiales</taxon>
        <taxon>Comamonadaceae</taxon>
        <taxon>Pseudacidovorax</taxon>
    </lineage>
</organism>
<dbReference type="AlphaFoldDB" id="A0A147GR93"/>
<dbReference type="PRINTS" id="PR00080">
    <property type="entry name" value="SDRFAMILY"/>
</dbReference>
<dbReference type="OrthoDB" id="9178657at2"/>
<comment type="caution">
    <text evidence="3">The sequence shown here is derived from an EMBL/GenBank/DDBJ whole genome shotgun (WGS) entry which is preliminary data.</text>
</comment>
<dbReference type="GO" id="GO:0016491">
    <property type="term" value="F:oxidoreductase activity"/>
    <property type="evidence" value="ECO:0007669"/>
    <property type="project" value="UniProtKB-KW"/>
</dbReference>
<dbReference type="PANTHER" id="PTHR43477">
    <property type="entry name" value="DIHYDROANTICAPSIN 7-DEHYDROGENASE"/>
    <property type="match status" value="1"/>
</dbReference>
<dbReference type="Proteomes" id="UP000072741">
    <property type="component" value="Unassembled WGS sequence"/>
</dbReference>
<name>A0A147GR93_9BURK</name>
<dbReference type="InterPro" id="IPR051122">
    <property type="entry name" value="SDR_DHRS6-like"/>
</dbReference>
<evidence type="ECO:0000256" key="2">
    <source>
        <dbReference type="ARBA" id="ARBA00023002"/>
    </source>
</evidence>
<dbReference type="PATRIC" id="fig|433924.3.peg.5175"/>
<dbReference type="EMBL" id="LDSL01000096">
    <property type="protein sequence ID" value="KTT18924.1"/>
    <property type="molecule type" value="Genomic_DNA"/>
</dbReference>
<dbReference type="Gene3D" id="3.40.50.720">
    <property type="entry name" value="NAD(P)-binding Rossmann-like Domain"/>
    <property type="match status" value="1"/>
</dbReference>
<sequence length="264" mass="27844">MRARFKDKVVLIFGAGSSGPGWGNGKAAAAVYAREGALVVGVDLHLDAAQETEAALRQEGLSMTAMAADASTSAEVADVVAQTLKLHGRIDVLHNNVGVTVMGDPVELSEQDWQRSLDINLSSAFLTCKHVLPAMLAQESGAIVNISSLASLQINQYPYFAYQTAKAGLNHFTRAIAVRYAARGIRANAVLPGVMDTPLIYQQIAGNFEDVEAMRRARHAASPMGRMGTAWDVANAAAFLASDEAAYITGVVLPVDGGKSCAAR</sequence>
<dbReference type="CDD" id="cd05233">
    <property type="entry name" value="SDR_c"/>
    <property type="match status" value="1"/>
</dbReference>
<dbReference type="SUPFAM" id="SSF51735">
    <property type="entry name" value="NAD(P)-binding Rossmann-fold domains"/>
    <property type="match status" value="1"/>
</dbReference>
<dbReference type="InterPro" id="IPR036291">
    <property type="entry name" value="NAD(P)-bd_dom_sf"/>
</dbReference>
<evidence type="ECO:0000256" key="1">
    <source>
        <dbReference type="ARBA" id="ARBA00006484"/>
    </source>
</evidence>
<dbReference type="RefSeq" id="WP_058642781.1">
    <property type="nucleotide sequence ID" value="NZ_LDSL01000096.1"/>
</dbReference>
<proteinExistence type="inferred from homology"/>
<gene>
    <name evidence="3" type="ORF">NS331_15035</name>
</gene>
<evidence type="ECO:0000313" key="3">
    <source>
        <dbReference type="EMBL" id="KTT18924.1"/>
    </source>
</evidence>
<dbReference type="PRINTS" id="PR00081">
    <property type="entry name" value="GDHRDH"/>
</dbReference>
<dbReference type="Pfam" id="PF13561">
    <property type="entry name" value="adh_short_C2"/>
    <property type="match status" value="1"/>
</dbReference>
<dbReference type="FunFam" id="3.40.50.720:FF:000084">
    <property type="entry name" value="Short-chain dehydrogenase reductase"/>
    <property type="match status" value="1"/>
</dbReference>
<evidence type="ECO:0000313" key="4">
    <source>
        <dbReference type="Proteomes" id="UP000072741"/>
    </source>
</evidence>
<reference evidence="3 4" key="1">
    <citation type="journal article" date="2016" name="Front. Microbiol.">
        <title>Genomic Resource of Rice Seed Associated Bacteria.</title>
        <authorList>
            <person name="Midha S."/>
            <person name="Bansal K."/>
            <person name="Sharma S."/>
            <person name="Kumar N."/>
            <person name="Patil P.P."/>
            <person name="Chaudhry V."/>
            <person name="Patil P.B."/>
        </authorList>
    </citation>
    <scope>NUCLEOTIDE SEQUENCE [LARGE SCALE GENOMIC DNA]</scope>
    <source>
        <strain evidence="3 4">NS331</strain>
    </source>
</reference>
<keyword evidence="2" id="KW-0560">Oxidoreductase</keyword>
<dbReference type="PANTHER" id="PTHR43477:SF1">
    <property type="entry name" value="DIHYDROANTICAPSIN 7-DEHYDROGENASE"/>
    <property type="match status" value="1"/>
</dbReference>
<keyword evidence="4" id="KW-1185">Reference proteome</keyword>